<name>A0A2B4R9D8_STYPI</name>
<dbReference type="AlphaFoldDB" id="A0A2B4R9D8"/>
<evidence type="ECO:0000313" key="4">
    <source>
        <dbReference type="Proteomes" id="UP000225706"/>
    </source>
</evidence>
<dbReference type="PANTHER" id="PTHR47027">
    <property type="entry name" value="REVERSE TRANSCRIPTASE DOMAIN-CONTAINING PROTEIN"/>
    <property type="match status" value="1"/>
</dbReference>
<dbReference type="InterPro" id="IPR043502">
    <property type="entry name" value="DNA/RNA_pol_sf"/>
</dbReference>
<dbReference type="OrthoDB" id="5984501at2759"/>
<keyword evidence="4" id="KW-1185">Reference proteome</keyword>
<dbReference type="InterPro" id="IPR000477">
    <property type="entry name" value="RT_dom"/>
</dbReference>
<protein>
    <submittedName>
        <fullName evidence="3">Retrovirus-related Pol polyprotein from type-1 retrotransposable element R2</fullName>
    </submittedName>
</protein>
<dbReference type="PROSITE" id="PS50878">
    <property type="entry name" value="RT_POL"/>
    <property type="match status" value="1"/>
</dbReference>
<feature type="compositionally biased region" description="Polar residues" evidence="1">
    <location>
        <begin position="1"/>
        <end position="13"/>
    </location>
</feature>
<sequence length="320" mass="36330">MTLFEKTTPTPQSMDHPADYPNGPPFNMDCPDKISFRISTIEGLFNQETTYNADVINLITQQPIKQSLCDTPTLDEVKKAMLRMKMVFIMDHASRLVHVVNLHDGIAEKILPESQSGFRPNKGTTDMIFSVRQLQEKCMEQNKPLYLAIIDLTKAFNTVARELLWDVLVRSGCPRKFINMIKLMHDQMTTTVLVNDGNSTPFEVKIGVKQGCLKGPTLFSIFISVVFLIAYPRIPEQLNEIAFRFEGKLFNLQRLRAKSKISKSAMVEFQYADDNAIAAHTEEDLQTILDAFNYAYTQLGLKINAKKTQVLFQPSPKDTV</sequence>
<dbReference type="CDD" id="cd01650">
    <property type="entry name" value="RT_nLTR_like"/>
    <property type="match status" value="1"/>
</dbReference>
<dbReference type="SUPFAM" id="SSF56672">
    <property type="entry name" value="DNA/RNA polymerases"/>
    <property type="match status" value="1"/>
</dbReference>
<dbReference type="EMBL" id="LSMT01000981">
    <property type="protein sequence ID" value="PFX13419.1"/>
    <property type="molecule type" value="Genomic_DNA"/>
</dbReference>
<proteinExistence type="predicted"/>
<reference evidence="4" key="1">
    <citation type="journal article" date="2017" name="bioRxiv">
        <title>Comparative analysis of the genomes of Stylophora pistillata and Acropora digitifera provides evidence for extensive differences between species of corals.</title>
        <authorList>
            <person name="Voolstra C.R."/>
            <person name="Li Y."/>
            <person name="Liew Y.J."/>
            <person name="Baumgarten S."/>
            <person name="Zoccola D."/>
            <person name="Flot J.-F."/>
            <person name="Tambutte S."/>
            <person name="Allemand D."/>
            <person name="Aranda M."/>
        </authorList>
    </citation>
    <scope>NUCLEOTIDE SEQUENCE [LARGE SCALE GENOMIC DNA]</scope>
</reference>
<organism evidence="3 4">
    <name type="scientific">Stylophora pistillata</name>
    <name type="common">Smooth cauliflower coral</name>
    <dbReference type="NCBI Taxonomy" id="50429"/>
    <lineage>
        <taxon>Eukaryota</taxon>
        <taxon>Metazoa</taxon>
        <taxon>Cnidaria</taxon>
        <taxon>Anthozoa</taxon>
        <taxon>Hexacorallia</taxon>
        <taxon>Scleractinia</taxon>
        <taxon>Astrocoeniina</taxon>
        <taxon>Pocilloporidae</taxon>
        <taxon>Stylophora</taxon>
    </lineage>
</organism>
<feature type="domain" description="Reverse transcriptase" evidence="2">
    <location>
        <begin position="1"/>
        <end position="320"/>
    </location>
</feature>
<dbReference type="Proteomes" id="UP000225706">
    <property type="component" value="Unassembled WGS sequence"/>
</dbReference>
<gene>
    <name evidence="3" type="ORF">AWC38_SpisGene22494</name>
</gene>
<evidence type="ECO:0000313" key="3">
    <source>
        <dbReference type="EMBL" id="PFX13419.1"/>
    </source>
</evidence>
<dbReference type="PANTHER" id="PTHR47027:SF20">
    <property type="entry name" value="REVERSE TRANSCRIPTASE-LIKE PROTEIN WITH RNA-DIRECTED DNA POLYMERASE DOMAIN"/>
    <property type="match status" value="1"/>
</dbReference>
<evidence type="ECO:0000256" key="1">
    <source>
        <dbReference type="SAM" id="MobiDB-lite"/>
    </source>
</evidence>
<dbReference type="Pfam" id="PF00078">
    <property type="entry name" value="RVT_1"/>
    <property type="match status" value="1"/>
</dbReference>
<dbReference type="STRING" id="50429.A0A2B4R9D8"/>
<accession>A0A2B4R9D8</accession>
<comment type="caution">
    <text evidence="3">The sequence shown here is derived from an EMBL/GenBank/DDBJ whole genome shotgun (WGS) entry which is preliminary data.</text>
</comment>
<feature type="region of interest" description="Disordered" evidence="1">
    <location>
        <begin position="1"/>
        <end position="24"/>
    </location>
</feature>
<evidence type="ECO:0000259" key="2">
    <source>
        <dbReference type="PROSITE" id="PS50878"/>
    </source>
</evidence>